<comment type="caution">
    <text evidence="2">The sequence shown here is derived from an EMBL/GenBank/DDBJ whole genome shotgun (WGS) entry which is preliminary data.</text>
</comment>
<dbReference type="EMBL" id="DVHC01000050">
    <property type="protein sequence ID" value="HIR59349.1"/>
    <property type="molecule type" value="Genomic_DNA"/>
</dbReference>
<evidence type="ECO:0000313" key="3">
    <source>
        <dbReference type="Proteomes" id="UP000824232"/>
    </source>
</evidence>
<gene>
    <name evidence="2" type="ORF">IAB38_04795</name>
</gene>
<reference evidence="2" key="1">
    <citation type="submission" date="2020-10" db="EMBL/GenBank/DDBJ databases">
        <authorList>
            <person name="Gilroy R."/>
        </authorList>
    </citation>
    <scope>NUCLEOTIDE SEQUENCE</scope>
    <source>
        <strain evidence="2">CHK184-20233</strain>
    </source>
</reference>
<reference evidence="2" key="2">
    <citation type="journal article" date="2021" name="PeerJ">
        <title>Extensive microbial diversity within the chicken gut microbiome revealed by metagenomics and culture.</title>
        <authorList>
            <person name="Gilroy R."/>
            <person name="Ravi A."/>
            <person name="Getino M."/>
            <person name="Pursley I."/>
            <person name="Horton D.L."/>
            <person name="Alikhan N.F."/>
            <person name="Baker D."/>
            <person name="Gharbi K."/>
            <person name="Hall N."/>
            <person name="Watson M."/>
            <person name="Adriaenssens E.M."/>
            <person name="Foster-Nyarko E."/>
            <person name="Jarju S."/>
            <person name="Secka A."/>
            <person name="Antonio M."/>
            <person name="Oren A."/>
            <person name="Chaudhuri R.R."/>
            <person name="La Ragione R."/>
            <person name="Hildebrand F."/>
            <person name="Pallen M.J."/>
        </authorList>
    </citation>
    <scope>NUCLEOTIDE SEQUENCE</scope>
    <source>
        <strain evidence="2">CHK184-20233</strain>
    </source>
</reference>
<accession>A0A9D1J3P0</accession>
<dbReference type="AlphaFoldDB" id="A0A9D1J3P0"/>
<organism evidence="2 3">
    <name type="scientific">Candidatus Onthousia excrementipullorum</name>
    <dbReference type="NCBI Taxonomy" id="2840884"/>
    <lineage>
        <taxon>Bacteria</taxon>
        <taxon>Bacillati</taxon>
        <taxon>Bacillota</taxon>
        <taxon>Bacilli</taxon>
        <taxon>Candidatus Onthousia</taxon>
    </lineage>
</organism>
<proteinExistence type="predicted"/>
<sequence>MSKIDDINRLIIESKLSGEIFTKEISDGHHTFSELYRHRIVLFCTLCNLLPEISWKSKKHFDEENDPMFNDSFIAGINTPEGVATYHVKLKYWEMFNIPELERAPKYEQYDSDDVIERVYSLSKIKINNR</sequence>
<dbReference type="Pfam" id="PF25311">
    <property type="entry name" value="WDGH"/>
    <property type="match status" value="1"/>
</dbReference>
<evidence type="ECO:0000259" key="1">
    <source>
        <dbReference type="Pfam" id="PF25311"/>
    </source>
</evidence>
<name>A0A9D1J3P0_9FIRM</name>
<evidence type="ECO:0000313" key="2">
    <source>
        <dbReference type="EMBL" id="HIR59349.1"/>
    </source>
</evidence>
<dbReference type="Proteomes" id="UP000824232">
    <property type="component" value="Unassembled WGS sequence"/>
</dbReference>
<feature type="domain" description="WDGH" evidence="1">
    <location>
        <begin position="24"/>
        <end position="121"/>
    </location>
</feature>
<protein>
    <recommendedName>
        <fullName evidence="1">WDGH domain-containing protein</fullName>
    </recommendedName>
</protein>
<dbReference type="InterPro" id="IPR057362">
    <property type="entry name" value="WDGH"/>
</dbReference>